<keyword evidence="2 10" id="KW-0808">Transferase</keyword>
<dbReference type="Pfam" id="PF14413">
    <property type="entry name" value="Thg1C"/>
    <property type="match status" value="2"/>
</dbReference>
<dbReference type="GO" id="GO:0005525">
    <property type="term" value="F:GTP binding"/>
    <property type="evidence" value="ECO:0007669"/>
    <property type="project" value="UniProtKB-UniRule"/>
</dbReference>
<keyword evidence="16" id="KW-1185">Reference proteome</keyword>
<dbReference type="FunCoup" id="A0A6P6XR28">
    <property type="interactions" value="1246"/>
</dbReference>
<comment type="similarity">
    <text evidence="1 10">Belongs to the tRNA(His) guanylyltransferase family.</text>
</comment>
<sequence length="318" mass="37755">MAKSKYEYVRQFESATDHHLLLDSYIVVRVDGQGFHRFAKEHNFLKPNDKRCLDLMNRSALHVMKSFYPNIIMSYGQSDEYSFILRRMAHLYNRRHNKIISLITSTFTAGFLFYWNDYFCDQKNPNLIAKKPLKLTQTLKYPPTFDGRCILYPNESTLMDYLRWRQVDCHINNLYNTTFHALTGEYTHYEVNDDDNKFIVTFPYSETKLSKLSTNEATKRLSHTSSSDKNEILFTDFDLNYNNELEQFRKGTIITLNIEQIDRLLSDQKSINYYIRKKSLQSKNSLVEKPDDQQFELLNVDIIGENFWKKYGPLLKLL</sequence>
<comment type="catalytic activity">
    <reaction evidence="9 10">
        <text>a 5'-end ribonucleotide-tRNA(His) + GTP + ATP + H2O = a 5'-end phospho-guanosine-ribonucleotide-tRNA(His) + AMP + 2 diphosphate + H(+)</text>
        <dbReference type="Rhea" id="RHEA:54564"/>
        <dbReference type="Rhea" id="RHEA-COMP:14193"/>
        <dbReference type="Rhea" id="RHEA-COMP:14917"/>
        <dbReference type="ChEBI" id="CHEBI:15377"/>
        <dbReference type="ChEBI" id="CHEBI:15378"/>
        <dbReference type="ChEBI" id="CHEBI:30616"/>
        <dbReference type="ChEBI" id="CHEBI:33019"/>
        <dbReference type="ChEBI" id="CHEBI:37565"/>
        <dbReference type="ChEBI" id="CHEBI:138282"/>
        <dbReference type="ChEBI" id="CHEBI:141847"/>
        <dbReference type="ChEBI" id="CHEBI:456215"/>
        <dbReference type="EC" id="2.7.7.79"/>
    </reaction>
</comment>
<evidence type="ECO:0000256" key="5">
    <source>
        <dbReference type="ARBA" id="ARBA00022723"/>
    </source>
</evidence>
<keyword evidence="5 10" id="KW-0479">Metal-binding</keyword>
<protein>
    <recommendedName>
        <fullName evidence="10">tRNA(His) guanylyltransferase</fullName>
        <ecNumber evidence="10">2.7.7.79</ecNumber>
    </recommendedName>
    <alternativeName>
        <fullName evidence="10">tRNA-histidine guanylyltransferase</fullName>
    </alternativeName>
</protein>
<organism evidence="16 17">
    <name type="scientific">Dermatophagoides pteronyssinus</name>
    <name type="common">European house dust mite</name>
    <dbReference type="NCBI Taxonomy" id="6956"/>
    <lineage>
        <taxon>Eukaryota</taxon>
        <taxon>Metazoa</taxon>
        <taxon>Ecdysozoa</taxon>
        <taxon>Arthropoda</taxon>
        <taxon>Chelicerata</taxon>
        <taxon>Arachnida</taxon>
        <taxon>Acari</taxon>
        <taxon>Acariformes</taxon>
        <taxon>Sarcoptiformes</taxon>
        <taxon>Astigmata</taxon>
        <taxon>Psoroptidia</taxon>
        <taxon>Analgoidea</taxon>
        <taxon>Pyroglyphidae</taxon>
        <taxon>Dermatophagoidinae</taxon>
        <taxon>Dermatophagoides</taxon>
    </lineage>
</organism>
<feature type="binding site" evidence="12">
    <location>
        <position position="79"/>
    </location>
    <ligand>
        <name>Mg(2+)</name>
        <dbReference type="ChEBI" id="CHEBI:18420"/>
        <label>2</label>
        <note>catalytic</note>
    </ligand>
</feature>
<dbReference type="OrthoDB" id="62560at2759"/>
<dbReference type="KEGG" id="dpte:113790390"/>
<evidence type="ECO:0000313" key="17">
    <source>
        <dbReference type="RefSeq" id="XP_027195855.1"/>
    </source>
</evidence>
<feature type="binding site" evidence="11">
    <location>
        <begin position="31"/>
        <end position="36"/>
    </location>
    <ligand>
        <name>GTP</name>
        <dbReference type="ChEBI" id="CHEBI:37565"/>
    </ligand>
</feature>
<dbReference type="PANTHER" id="PTHR12729">
    <property type="entry name" value="TRNA(HIS) GUANYLYLTRANSFERASE-RELATED"/>
    <property type="match status" value="1"/>
</dbReference>
<evidence type="ECO:0000256" key="8">
    <source>
        <dbReference type="ARBA" id="ARBA00023134"/>
    </source>
</evidence>
<comment type="function">
    <text evidence="10">Adds a GMP to the 5'-end of tRNA(His) after transcription and RNase P cleavage.</text>
</comment>
<evidence type="ECO:0000256" key="6">
    <source>
        <dbReference type="ARBA" id="ARBA00022741"/>
    </source>
</evidence>
<dbReference type="InterPro" id="IPR025845">
    <property type="entry name" value="Thg1_C_dom"/>
</dbReference>
<dbReference type="PANTHER" id="PTHR12729:SF6">
    <property type="entry name" value="TRNA(HIS) GUANYLYLTRANSFERASE-RELATED"/>
    <property type="match status" value="1"/>
</dbReference>
<evidence type="ECO:0000256" key="2">
    <source>
        <dbReference type="ARBA" id="ARBA00022679"/>
    </source>
</evidence>
<dbReference type="EC" id="2.7.7.79" evidence="10"/>
<feature type="domain" description="tRNAHis guanylyltransferase catalytic" evidence="14">
    <location>
        <begin position="6"/>
        <end position="153"/>
    </location>
</feature>
<feature type="binding site" evidence="11">
    <location>
        <begin position="78"/>
        <end position="79"/>
    </location>
    <ligand>
        <name>GTP</name>
        <dbReference type="ChEBI" id="CHEBI:37565"/>
    </ligand>
</feature>
<feature type="domain" description="Thg1 C-terminal" evidence="15">
    <location>
        <begin position="210"/>
        <end position="303"/>
    </location>
</feature>
<dbReference type="InterPro" id="IPR007537">
    <property type="entry name" value="tRNAHis_GuaTrfase_Thg1"/>
</dbReference>
<dbReference type="Gene3D" id="3.30.70.3000">
    <property type="match status" value="1"/>
</dbReference>
<evidence type="ECO:0000256" key="3">
    <source>
        <dbReference type="ARBA" id="ARBA00022694"/>
    </source>
</evidence>
<keyword evidence="7 10" id="KW-0460">Magnesium</keyword>
<feature type="binding site" evidence="12">
    <location>
        <position position="31"/>
    </location>
    <ligand>
        <name>Mg(2+)</name>
        <dbReference type="ChEBI" id="CHEBI:18420"/>
        <label>1</label>
        <note>catalytic</note>
    </ligand>
</feature>
<feature type="binding site" evidence="12">
    <location>
        <position position="79"/>
    </location>
    <ligand>
        <name>Mg(2+)</name>
        <dbReference type="ChEBI" id="CHEBI:18420"/>
        <label>1</label>
        <note>catalytic</note>
    </ligand>
</feature>
<keyword evidence="13" id="KW-0812">Transmembrane</keyword>
<dbReference type="Pfam" id="PF04446">
    <property type="entry name" value="Thg1"/>
    <property type="match status" value="1"/>
</dbReference>
<evidence type="ECO:0000256" key="4">
    <source>
        <dbReference type="ARBA" id="ARBA00022695"/>
    </source>
</evidence>
<keyword evidence="13" id="KW-1133">Transmembrane helix</keyword>
<evidence type="ECO:0000256" key="11">
    <source>
        <dbReference type="PIRSR" id="PIRSR028980-1"/>
    </source>
</evidence>
<evidence type="ECO:0000256" key="10">
    <source>
        <dbReference type="PIRNR" id="PIRNR028980"/>
    </source>
</evidence>
<dbReference type="RefSeq" id="XP_027195855.1">
    <property type="nucleotide sequence ID" value="XM_027340054.1"/>
</dbReference>
<dbReference type="GO" id="GO:0006400">
    <property type="term" value="P:tRNA modification"/>
    <property type="evidence" value="ECO:0007669"/>
    <property type="project" value="UniProtKB-UniRule"/>
</dbReference>
<keyword evidence="4 10" id="KW-0548">Nucleotidyltransferase</keyword>
<dbReference type="PIRSF" id="PIRSF028980">
    <property type="entry name" value="tRNAHis_guanylyltransferase"/>
    <property type="match status" value="1"/>
</dbReference>
<evidence type="ECO:0000256" key="9">
    <source>
        <dbReference type="ARBA" id="ARBA00047281"/>
    </source>
</evidence>
<dbReference type="OMA" id="WKQHTEI"/>
<dbReference type="InterPro" id="IPR024956">
    <property type="entry name" value="tRNAHis_GuaTrfase_cat"/>
</dbReference>
<name>A0A6P6XR28_DERPT</name>
<keyword evidence="3 10" id="KW-0819">tRNA processing</keyword>
<feature type="transmembrane region" description="Helical" evidence="13">
    <location>
        <begin position="96"/>
        <end position="115"/>
    </location>
</feature>
<proteinExistence type="inferred from homology"/>
<evidence type="ECO:0000313" key="16">
    <source>
        <dbReference type="Proteomes" id="UP000515146"/>
    </source>
</evidence>
<dbReference type="GO" id="GO:0000287">
    <property type="term" value="F:magnesium ion binding"/>
    <property type="evidence" value="ECO:0007669"/>
    <property type="project" value="UniProtKB-UniRule"/>
</dbReference>
<keyword evidence="8 10" id="KW-0342">GTP-binding</keyword>
<keyword evidence="13" id="KW-0472">Membrane</keyword>
<evidence type="ECO:0000256" key="12">
    <source>
        <dbReference type="PIRSR" id="PIRSR028980-2"/>
    </source>
</evidence>
<feature type="binding site" evidence="12">
    <location>
        <position position="32"/>
    </location>
    <ligand>
        <name>Mg(2+)</name>
        <dbReference type="ChEBI" id="CHEBI:18420"/>
        <label>1</label>
        <note>catalytic</note>
    </ligand>
</feature>
<dbReference type="GO" id="GO:0008193">
    <property type="term" value="F:tRNA guanylyltransferase activity"/>
    <property type="evidence" value="ECO:0007669"/>
    <property type="project" value="UniProtKB-UniRule"/>
</dbReference>
<dbReference type="AlphaFoldDB" id="A0A6P6XR28"/>
<gene>
    <name evidence="17" type="primary">LOC113790390</name>
</gene>
<keyword evidence="6 10" id="KW-0547">Nucleotide-binding</keyword>
<reference evidence="17" key="1">
    <citation type="submission" date="2025-08" db="UniProtKB">
        <authorList>
            <consortium name="RefSeq"/>
        </authorList>
    </citation>
    <scope>IDENTIFICATION</scope>
    <source>
        <strain evidence="17">Airmid</strain>
    </source>
</reference>
<dbReference type="CTD" id="34876"/>
<feature type="domain" description="Thg1 C-terminal" evidence="15">
    <location>
        <begin position="157"/>
        <end position="183"/>
    </location>
</feature>
<evidence type="ECO:0000256" key="1">
    <source>
        <dbReference type="ARBA" id="ARBA00010113"/>
    </source>
</evidence>
<dbReference type="Proteomes" id="UP000515146">
    <property type="component" value="Unplaced"/>
</dbReference>
<evidence type="ECO:0000259" key="15">
    <source>
        <dbReference type="Pfam" id="PF14413"/>
    </source>
</evidence>
<dbReference type="InterPro" id="IPR038469">
    <property type="entry name" value="tRNAHis_GuaTrfase_Thg1_sf"/>
</dbReference>
<evidence type="ECO:0000256" key="13">
    <source>
        <dbReference type="SAM" id="Phobius"/>
    </source>
</evidence>
<feature type="binding site" evidence="12">
    <location>
        <position position="31"/>
    </location>
    <ligand>
        <name>Mg(2+)</name>
        <dbReference type="ChEBI" id="CHEBI:18420"/>
        <label>2</label>
        <note>catalytic</note>
    </ligand>
</feature>
<dbReference type="InParanoid" id="A0A6P6XR28"/>
<comment type="cofactor">
    <cofactor evidence="12">
        <name>Mg(2+)</name>
        <dbReference type="ChEBI" id="CHEBI:18420"/>
    </cofactor>
    <text evidence="12">Binds 2 magnesium ions per subunit.</text>
</comment>
<evidence type="ECO:0000259" key="14">
    <source>
        <dbReference type="Pfam" id="PF04446"/>
    </source>
</evidence>
<accession>A0A6P6XR28</accession>
<evidence type="ECO:0000256" key="7">
    <source>
        <dbReference type="ARBA" id="ARBA00022842"/>
    </source>
</evidence>